<feature type="domain" description="Organic solvent tolerance-like N-terminal" evidence="4">
    <location>
        <begin position="54"/>
        <end position="186"/>
    </location>
</feature>
<dbReference type="GO" id="GO:0017089">
    <property type="term" value="F:glycolipid transfer activity"/>
    <property type="evidence" value="ECO:0007669"/>
    <property type="project" value="TreeGrafter"/>
</dbReference>
<dbReference type="Proteomes" id="UP000030140">
    <property type="component" value="Unassembled WGS sequence"/>
</dbReference>
<feature type="compositionally biased region" description="Basic and acidic residues" evidence="2">
    <location>
        <begin position="569"/>
        <end position="585"/>
    </location>
</feature>
<keyword evidence="1 3" id="KW-0732">Signal</keyword>
<protein>
    <submittedName>
        <fullName evidence="5">OstA-like protein</fullName>
    </submittedName>
</protein>
<dbReference type="InterPro" id="IPR052037">
    <property type="entry name" value="LPS_export_LptA"/>
</dbReference>
<sequence>MNYKHYILLAGIIFFSAFAKAQEQPSKLIYIESPIERINEEEFPGAILLQKNNNEQVYIEHEGAEMWCDLAFFYKEENFVKAYRNVRLKQGDSVSMRSKYIEYNGKTKFAYAAGDVFLKKDTTTVTTDTMYFNRTTQQAYYRTGGVVTSPNSKITSRVGRYYIEQDKISFISDVVVKNPEYTINSEQLDFYSVPEHAYLYGPTTITSKTSKVYCERGFYDTANDYGYFVKNSRIDYDNRQVYGDSLYFDRNRNFASATNNIKVLDTLNRSLVKGHYAEVYRAKDSVLITQRAVAITVEDNDSVYVHGDKLLLTGKPDNRILRAFKNVKLYKSNMSGKSDSLHSNQRTGLTQMIHKPILWSEESQITGDSIHLKSNTETEKIDSLKVFNNAFIAQKDTISGFNQIKGQKLYGFFDDDNALKQVDIINNAETIMYMREDNGDLTGIDRGKSARIEITFFENTIDEINKIKSPGGNIFPESQFLQEPQTFEGFNWRGDERLLSKEDIFKGEAPFTLTKIQGIPLPEIDEGFFSTPDDGEKPPLSENSDISEGTLQNREENKPQYGTESSDDESTKQRESLIERNEKAAQQRATAPTSIPTKPKVIPVIKKSGNN</sequence>
<dbReference type="AlphaFoldDB" id="A0A0A2GSF6"/>
<dbReference type="InterPro" id="IPR005653">
    <property type="entry name" value="OstA-like_N"/>
</dbReference>
<evidence type="ECO:0000256" key="1">
    <source>
        <dbReference type="ARBA" id="ARBA00022729"/>
    </source>
</evidence>
<dbReference type="RefSeq" id="WP_035324500.1">
    <property type="nucleotide sequence ID" value="NZ_CP015125.1"/>
</dbReference>
<gene>
    <name evidence="5" type="ORF">NV36_00225</name>
</gene>
<evidence type="ECO:0000256" key="3">
    <source>
        <dbReference type="SAM" id="SignalP"/>
    </source>
</evidence>
<evidence type="ECO:0000256" key="2">
    <source>
        <dbReference type="SAM" id="MobiDB-lite"/>
    </source>
</evidence>
<dbReference type="PANTHER" id="PTHR36504">
    <property type="entry name" value="LIPOPOLYSACCHARIDE EXPORT SYSTEM PROTEIN LPTA"/>
    <property type="match status" value="1"/>
</dbReference>
<dbReference type="EMBL" id="JSAQ01000001">
    <property type="protein sequence ID" value="KGO05423.1"/>
    <property type="molecule type" value="Genomic_DNA"/>
</dbReference>
<dbReference type="PANTHER" id="PTHR36504:SF1">
    <property type="entry name" value="LIPOPOLYSACCHARIDE EXPORT SYSTEM PROTEIN LPTA"/>
    <property type="match status" value="1"/>
</dbReference>
<feature type="compositionally biased region" description="Polar residues" evidence="2">
    <location>
        <begin position="587"/>
        <end position="596"/>
    </location>
</feature>
<feature type="region of interest" description="Disordered" evidence="2">
    <location>
        <begin position="523"/>
        <end position="611"/>
    </location>
</feature>
<dbReference type="GO" id="GO:0030288">
    <property type="term" value="C:outer membrane-bounded periplasmic space"/>
    <property type="evidence" value="ECO:0007669"/>
    <property type="project" value="TreeGrafter"/>
</dbReference>
<evidence type="ECO:0000313" key="6">
    <source>
        <dbReference type="Proteomes" id="UP000030140"/>
    </source>
</evidence>
<dbReference type="Gene3D" id="2.60.450.10">
    <property type="entry name" value="Lipopolysaccharide (LPS) transport protein A like domain"/>
    <property type="match status" value="2"/>
</dbReference>
<dbReference type="GO" id="GO:0009279">
    <property type="term" value="C:cell outer membrane"/>
    <property type="evidence" value="ECO:0007669"/>
    <property type="project" value="TreeGrafter"/>
</dbReference>
<accession>A0A0A2GSF6</accession>
<feature type="chain" id="PRO_5001987849" evidence="3">
    <location>
        <begin position="22"/>
        <end position="611"/>
    </location>
</feature>
<comment type="caution">
    <text evidence="5">The sequence shown here is derived from an EMBL/GenBank/DDBJ whole genome shotgun (WGS) entry which is preliminary data.</text>
</comment>
<feature type="compositionally biased region" description="Polar residues" evidence="2">
    <location>
        <begin position="541"/>
        <end position="552"/>
    </location>
</feature>
<name>A0A0A2GSF6_9FLAO</name>
<feature type="compositionally biased region" description="Low complexity" evidence="2">
    <location>
        <begin position="598"/>
        <end position="611"/>
    </location>
</feature>
<feature type="signal peptide" evidence="3">
    <location>
        <begin position="1"/>
        <end position="21"/>
    </location>
</feature>
<organism evidence="5 6">
    <name type="scientific">Dokdonia donghaensis DSW-1</name>
    <dbReference type="NCBI Taxonomy" id="1300343"/>
    <lineage>
        <taxon>Bacteria</taxon>
        <taxon>Pseudomonadati</taxon>
        <taxon>Bacteroidota</taxon>
        <taxon>Flavobacteriia</taxon>
        <taxon>Flavobacteriales</taxon>
        <taxon>Flavobacteriaceae</taxon>
        <taxon>Dokdonia</taxon>
    </lineage>
</organism>
<evidence type="ECO:0000259" key="4">
    <source>
        <dbReference type="Pfam" id="PF13100"/>
    </source>
</evidence>
<keyword evidence="6" id="KW-1185">Reference proteome</keyword>
<dbReference type="OrthoDB" id="9805931at2"/>
<reference evidence="5 6" key="1">
    <citation type="submission" date="2014-10" db="EMBL/GenBank/DDBJ databases">
        <title>Draft genome sequence of the proteorhodopsin-containing marine bacterium Dokdonia donghaensis.</title>
        <authorList>
            <person name="Gomez-Consarnau L."/>
            <person name="Gonzalez J.M."/>
            <person name="Riedel T."/>
            <person name="Jaenicke S."/>
            <person name="Wagner-Doebler I."/>
            <person name="Fuhrman J.A."/>
        </authorList>
    </citation>
    <scope>NUCLEOTIDE SEQUENCE [LARGE SCALE GENOMIC DNA]</scope>
    <source>
        <strain evidence="5 6">DSW-1</strain>
    </source>
</reference>
<dbReference type="Pfam" id="PF13100">
    <property type="entry name" value="OstA_2"/>
    <property type="match status" value="1"/>
</dbReference>
<dbReference type="GO" id="GO:0015920">
    <property type="term" value="P:lipopolysaccharide transport"/>
    <property type="evidence" value="ECO:0007669"/>
    <property type="project" value="TreeGrafter"/>
</dbReference>
<dbReference type="PATRIC" id="fig|1300343.5.peg.2522"/>
<dbReference type="KEGG" id="ddo:I597_2497"/>
<evidence type="ECO:0000313" key="5">
    <source>
        <dbReference type="EMBL" id="KGO05423.1"/>
    </source>
</evidence>
<proteinExistence type="predicted"/>